<feature type="transmembrane region" description="Helical" evidence="10">
    <location>
        <begin position="138"/>
        <end position="157"/>
    </location>
</feature>
<evidence type="ECO:0000256" key="1">
    <source>
        <dbReference type="ARBA" id="ARBA00004651"/>
    </source>
</evidence>
<dbReference type="SMART" id="SM00382">
    <property type="entry name" value="AAA"/>
    <property type="match status" value="1"/>
</dbReference>
<keyword evidence="7 10" id="KW-1133">Transmembrane helix</keyword>
<keyword evidence="5" id="KW-0547">Nucleotide-binding</keyword>
<evidence type="ECO:0000256" key="8">
    <source>
        <dbReference type="ARBA" id="ARBA00023136"/>
    </source>
</evidence>
<feature type="transmembrane region" description="Helical" evidence="10">
    <location>
        <begin position="217"/>
        <end position="238"/>
    </location>
</feature>
<dbReference type="Gene3D" id="1.20.1560.10">
    <property type="entry name" value="ABC transporter type 1, transmembrane domain"/>
    <property type="match status" value="1"/>
</dbReference>
<dbReference type="GO" id="GO:0016887">
    <property type="term" value="F:ATP hydrolysis activity"/>
    <property type="evidence" value="ECO:0007669"/>
    <property type="project" value="InterPro"/>
</dbReference>
<dbReference type="PROSITE" id="PS50893">
    <property type="entry name" value="ABC_TRANSPORTER_2"/>
    <property type="match status" value="1"/>
</dbReference>
<dbReference type="GO" id="GO:0005886">
    <property type="term" value="C:plasma membrane"/>
    <property type="evidence" value="ECO:0007669"/>
    <property type="project" value="UniProtKB-SubCell"/>
</dbReference>
<keyword evidence="8 10" id="KW-0472">Membrane</keyword>
<dbReference type="Proteomes" id="UP000247569">
    <property type="component" value="Unassembled WGS sequence"/>
</dbReference>
<sequence>MRRHLGVTGLAALATGVAVILQADLLARVLTGGSTAVFLALGAVVVARAALVWGQMILARRGATEIKTDLRARLLGHIARSGPLRLGRERQGELTTLVTRGLDALDPYFTGYLPKYVATAVIPVLVLTRLAFADWVSAAIIAVTLPLIPIFGALVGLHTRQRTEQQWALMSRLGGHFLDVVTGLPTLRAFGRARHQIGVVRRISDAHRRATMRTLRVAFLSSLVLEWVATLSVALVAVPIGLRLMGGGVELATALLVLFLAPEAYLPLRALGTAFHDSTEGIAVAERVFADLDTPEADPTSGRAVPDTRRVGLVLDRVIVRYPSRDRPALAGVSLRVRPGERVGLVGPSGAGKSTLLSVLLGFTRPESGKVLVGDEDLAELSMDAWRERIAWIPQRPHLFAASVADNIRLGRPAASHTQVRAAAYAAAADEFITALPDGYDTVLGERGAGLSAGQRQRIAIARAFLRDAPILLLDEPTAHLDPESESAVVAASARLMVGRTALIVAHRPALLEHVDRVITVEDGRVRAVARSVA</sequence>
<feature type="domain" description="ABC transmembrane type-1" evidence="12">
    <location>
        <begin position="7"/>
        <end position="280"/>
    </location>
</feature>
<dbReference type="InterPro" id="IPR027417">
    <property type="entry name" value="P-loop_NTPase"/>
</dbReference>
<dbReference type="CDD" id="cd18584">
    <property type="entry name" value="ABC_6TM_AarD_CydD"/>
    <property type="match status" value="1"/>
</dbReference>
<feature type="transmembrane region" description="Helical" evidence="10">
    <location>
        <begin position="116"/>
        <end position="132"/>
    </location>
</feature>
<dbReference type="PROSITE" id="PS50929">
    <property type="entry name" value="ABC_TM1F"/>
    <property type="match status" value="1"/>
</dbReference>
<proteinExistence type="inferred from homology"/>
<evidence type="ECO:0000256" key="2">
    <source>
        <dbReference type="ARBA" id="ARBA00022448"/>
    </source>
</evidence>
<keyword evidence="2" id="KW-0813">Transport</keyword>
<dbReference type="PANTHER" id="PTHR24221">
    <property type="entry name" value="ATP-BINDING CASSETTE SUB-FAMILY B"/>
    <property type="match status" value="1"/>
</dbReference>
<dbReference type="GO" id="GO:0042883">
    <property type="term" value="P:cysteine transport"/>
    <property type="evidence" value="ECO:0007669"/>
    <property type="project" value="InterPro"/>
</dbReference>
<dbReference type="SUPFAM" id="SSF52540">
    <property type="entry name" value="P-loop containing nucleoside triphosphate hydrolases"/>
    <property type="match status" value="1"/>
</dbReference>
<dbReference type="Gene3D" id="3.40.50.300">
    <property type="entry name" value="P-loop containing nucleotide triphosphate hydrolases"/>
    <property type="match status" value="1"/>
</dbReference>
<dbReference type="Pfam" id="PF00005">
    <property type="entry name" value="ABC_tran"/>
    <property type="match status" value="1"/>
</dbReference>
<comment type="caution">
    <text evidence="13">The sequence shown here is derived from an EMBL/GenBank/DDBJ whole genome shotgun (WGS) entry which is preliminary data.</text>
</comment>
<accession>A0A318JXV1</accession>
<dbReference type="RefSeq" id="WP_051186604.1">
    <property type="nucleotide sequence ID" value="NZ_QJKF01000013.1"/>
</dbReference>
<dbReference type="InterPro" id="IPR017871">
    <property type="entry name" value="ABC_transporter-like_CS"/>
</dbReference>
<feature type="transmembrane region" description="Helical" evidence="10">
    <location>
        <begin position="33"/>
        <end position="53"/>
    </location>
</feature>
<evidence type="ECO:0000259" key="11">
    <source>
        <dbReference type="PROSITE" id="PS50893"/>
    </source>
</evidence>
<dbReference type="OrthoDB" id="9806127at2"/>
<dbReference type="AlphaFoldDB" id="A0A318JXV1"/>
<dbReference type="InterPro" id="IPR014216">
    <property type="entry name" value="ABC_transptr_CydD"/>
</dbReference>
<dbReference type="InterPro" id="IPR003439">
    <property type="entry name" value="ABC_transporter-like_ATP-bd"/>
</dbReference>
<name>A0A318JXV1_9NOCA</name>
<dbReference type="SUPFAM" id="SSF90123">
    <property type="entry name" value="ABC transporter transmembrane region"/>
    <property type="match status" value="1"/>
</dbReference>
<evidence type="ECO:0000259" key="12">
    <source>
        <dbReference type="PROSITE" id="PS50929"/>
    </source>
</evidence>
<organism evidence="13 14">
    <name type="scientific">Nocardia tenerifensis</name>
    <dbReference type="NCBI Taxonomy" id="228006"/>
    <lineage>
        <taxon>Bacteria</taxon>
        <taxon>Bacillati</taxon>
        <taxon>Actinomycetota</taxon>
        <taxon>Actinomycetes</taxon>
        <taxon>Mycobacteriales</taxon>
        <taxon>Nocardiaceae</taxon>
        <taxon>Nocardia</taxon>
    </lineage>
</organism>
<gene>
    <name evidence="13" type="ORF">DFR70_11311</name>
</gene>
<evidence type="ECO:0000256" key="6">
    <source>
        <dbReference type="ARBA" id="ARBA00022840"/>
    </source>
</evidence>
<keyword evidence="6 13" id="KW-0067">ATP-binding</keyword>
<evidence type="ECO:0000256" key="3">
    <source>
        <dbReference type="ARBA" id="ARBA00022475"/>
    </source>
</evidence>
<evidence type="ECO:0000256" key="9">
    <source>
        <dbReference type="ARBA" id="ARBA00061644"/>
    </source>
</evidence>
<keyword evidence="4 10" id="KW-0812">Transmembrane</keyword>
<dbReference type="EMBL" id="QJKF01000013">
    <property type="protein sequence ID" value="PXX58676.1"/>
    <property type="molecule type" value="Genomic_DNA"/>
</dbReference>
<dbReference type="InterPro" id="IPR011527">
    <property type="entry name" value="ABC1_TM_dom"/>
</dbReference>
<evidence type="ECO:0000256" key="5">
    <source>
        <dbReference type="ARBA" id="ARBA00022741"/>
    </source>
</evidence>
<dbReference type="InterPro" id="IPR036640">
    <property type="entry name" value="ABC1_TM_sf"/>
</dbReference>
<dbReference type="PANTHER" id="PTHR24221:SF590">
    <property type="entry name" value="COMPONENT LINKED WITH THE ASSEMBLY OF CYTOCHROME' TRANSPORT TRANSMEMBRANE ATP-BINDING PROTEIN ABC TRANSPORTER CYDD-RELATED"/>
    <property type="match status" value="1"/>
</dbReference>
<dbReference type="GO" id="GO:0140359">
    <property type="term" value="F:ABC-type transporter activity"/>
    <property type="evidence" value="ECO:0007669"/>
    <property type="project" value="InterPro"/>
</dbReference>
<keyword evidence="14" id="KW-1185">Reference proteome</keyword>
<dbReference type="GO" id="GO:0005524">
    <property type="term" value="F:ATP binding"/>
    <property type="evidence" value="ECO:0007669"/>
    <property type="project" value="UniProtKB-KW"/>
</dbReference>
<dbReference type="FunFam" id="3.40.50.300:FF:000299">
    <property type="entry name" value="ABC transporter ATP-binding protein/permease"/>
    <property type="match status" value="1"/>
</dbReference>
<evidence type="ECO:0000256" key="7">
    <source>
        <dbReference type="ARBA" id="ARBA00022989"/>
    </source>
</evidence>
<feature type="domain" description="ABC transporter" evidence="11">
    <location>
        <begin position="313"/>
        <end position="533"/>
    </location>
</feature>
<dbReference type="NCBIfam" id="TIGR02857">
    <property type="entry name" value="CydD"/>
    <property type="match status" value="1"/>
</dbReference>
<evidence type="ECO:0000313" key="13">
    <source>
        <dbReference type="EMBL" id="PXX58676.1"/>
    </source>
</evidence>
<evidence type="ECO:0000313" key="14">
    <source>
        <dbReference type="Proteomes" id="UP000247569"/>
    </source>
</evidence>
<dbReference type="PROSITE" id="PS00211">
    <property type="entry name" value="ABC_TRANSPORTER_1"/>
    <property type="match status" value="1"/>
</dbReference>
<dbReference type="InterPro" id="IPR039421">
    <property type="entry name" value="Type_1_exporter"/>
</dbReference>
<dbReference type="Pfam" id="PF00664">
    <property type="entry name" value="ABC_membrane"/>
    <property type="match status" value="1"/>
</dbReference>
<protein>
    <submittedName>
        <fullName evidence="13">ATP-binding cassette subfamily C protein CydD</fullName>
    </submittedName>
</protein>
<comment type="subcellular location">
    <subcellularLocation>
        <location evidence="1">Cell membrane</location>
        <topology evidence="1">Multi-pass membrane protein</topology>
    </subcellularLocation>
</comment>
<keyword evidence="3" id="KW-1003">Cell membrane</keyword>
<evidence type="ECO:0000256" key="10">
    <source>
        <dbReference type="SAM" id="Phobius"/>
    </source>
</evidence>
<evidence type="ECO:0000256" key="4">
    <source>
        <dbReference type="ARBA" id="ARBA00022692"/>
    </source>
</evidence>
<dbReference type="InterPro" id="IPR003593">
    <property type="entry name" value="AAA+_ATPase"/>
</dbReference>
<comment type="similarity">
    <text evidence="9">Belongs to the ABC transporter superfamily. Lipid exporter (TC 3.A.1.106) family.</text>
</comment>
<reference evidence="13 14" key="1">
    <citation type="submission" date="2018-05" db="EMBL/GenBank/DDBJ databases">
        <title>Genomic Encyclopedia of Type Strains, Phase IV (KMG-IV): sequencing the most valuable type-strain genomes for metagenomic binning, comparative biology and taxonomic classification.</title>
        <authorList>
            <person name="Goeker M."/>
        </authorList>
    </citation>
    <scope>NUCLEOTIDE SEQUENCE [LARGE SCALE GENOMIC DNA]</scope>
    <source>
        <strain evidence="13 14">DSM 44704</strain>
    </source>
</reference>